<dbReference type="UniPathway" id="UPA00118"/>
<feature type="domain" description="Gamma-butyrobetaine hydroxylase-like N-terminal" evidence="18">
    <location>
        <begin position="15"/>
        <end position="79"/>
    </location>
</feature>
<evidence type="ECO:0000256" key="7">
    <source>
        <dbReference type="ARBA" id="ARBA00022873"/>
    </source>
</evidence>
<dbReference type="eggNOG" id="KOG3889">
    <property type="taxonomic scope" value="Eukaryota"/>
</dbReference>
<dbReference type="InterPro" id="IPR050411">
    <property type="entry name" value="AlphaKG_dependent_hydroxylases"/>
</dbReference>
<keyword evidence="10" id="KW-0408">Iron</keyword>
<dbReference type="PANTHER" id="PTHR10696:SF51">
    <property type="entry name" value="TRIMETHYLLYSINE DIOXYGENASE, MITOCHONDRIAL"/>
    <property type="match status" value="1"/>
</dbReference>
<dbReference type="GO" id="GO:0045329">
    <property type="term" value="P:carnitine biosynthetic process"/>
    <property type="evidence" value="ECO:0007669"/>
    <property type="project" value="UniProtKB-UniPathway"/>
</dbReference>
<dbReference type="EC" id="1.14.11.8" evidence="5"/>
<dbReference type="PANTHER" id="PTHR10696">
    <property type="entry name" value="GAMMA-BUTYROBETAINE HYDROXYLASE-RELATED"/>
    <property type="match status" value="1"/>
</dbReference>
<feature type="domain" description="TauD/TfdA-like" evidence="17">
    <location>
        <begin position="110"/>
        <end position="358"/>
    </location>
</feature>
<dbReference type="EMBL" id="CP017555">
    <property type="protein sequence ID" value="AOW02647.1"/>
    <property type="molecule type" value="Genomic_DNA"/>
</dbReference>
<dbReference type="CDD" id="cd00250">
    <property type="entry name" value="CAS_like"/>
    <property type="match status" value="1"/>
</dbReference>
<keyword evidence="8" id="KW-0223">Dioxygenase</keyword>
<dbReference type="Proteomes" id="UP000256601">
    <property type="component" value="Unassembled WGS sequence"/>
</dbReference>
<dbReference type="InterPro" id="IPR038492">
    <property type="entry name" value="GBBH-like_N_sf"/>
</dbReference>
<dbReference type="GO" id="GO:0050353">
    <property type="term" value="F:trimethyllysine dioxygenase activity"/>
    <property type="evidence" value="ECO:0007669"/>
    <property type="project" value="UniProtKB-EC"/>
</dbReference>
<comment type="similarity">
    <text evidence="4">Belongs to the gamma-BBH/TMLD family.</text>
</comment>
<dbReference type="VEuPathDB" id="FungiDB:YALI1_C14884g"/>
<evidence type="ECO:0000256" key="10">
    <source>
        <dbReference type="ARBA" id="ARBA00023004"/>
    </source>
</evidence>
<evidence type="ECO:0000313" key="20">
    <source>
        <dbReference type="EMBL" id="RDW22585.1"/>
    </source>
</evidence>
<evidence type="ECO:0000256" key="11">
    <source>
        <dbReference type="ARBA" id="ARBA00030363"/>
    </source>
</evidence>
<keyword evidence="7" id="KW-0124">Carnitine biosynthesis</keyword>
<reference evidence="20 22" key="2">
    <citation type="submission" date="2018-07" db="EMBL/GenBank/DDBJ databases">
        <title>Draft Genome Assemblies for Five Robust Yarrowia lipolytica Strains Exhibiting High Lipid Production and Pentose Sugar Utilization and Sugar Alcohol Secretion from Undetoxified Lignocellulosic Biomass Hydrolysates.</title>
        <authorList>
            <consortium name="DOE Joint Genome Institute"/>
            <person name="Walker C."/>
            <person name="Ryu S."/>
            <person name="Na H."/>
            <person name="Zane M."/>
            <person name="LaButti K."/>
            <person name="Lipzen A."/>
            <person name="Haridas S."/>
            <person name="Barry K."/>
            <person name="Grigoriev I.V."/>
            <person name="Quarterman J."/>
            <person name="Slininger P."/>
            <person name="Dien B."/>
            <person name="Trinh C.T."/>
        </authorList>
    </citation>
    <scope>NUCLEOTIDE SEQUENCE [LARGE SCALE GENOMIC DNA]</scope>
    <source>
        <strain evidence="20 22">YB392</strain>
    </source>
</reference>
<dbReference type="OrthoDB" id="408743at2759"/>
<dbReference type="GeneID" id="2909477"/>
<evidence type="ECO:0000256" key="5">
    <source>
        <dbReference type="ARBA" id="ARBA00012267"/>
    </source>
</evidence>
<evidence type="ECO:0000313" key="19">
    <source>
        <dbReference type="EMBL" id="AOW02647.1"/>
    </source>
</evidence>
<comment type="catalytic activity">
    <reaction evidence="15">
        <text>N(6),N(6),N(6)-trimethyl-L-lysine + 2-oxoglutarate + O2 = (3S)-3-hydroxy-N(6),N(6),N(6)-trimethyl-L-lysine + succinate + CO2</text>
        <dbReference type="Rhea" id="RHEA:14181"/>
        <dbReference type="ChEBI" id="CHEBI:15379"/>
        <dbReference type="ChEBI" id="CHEBI:16526"/>
        <dbReference type="ChEBI" id="CHEBI:16810"/>
        <dbReference type="ChEBI" id="CHEBI:30031"/>
        <dbReference type="ChEBI" id="CHEBI:58100"/>
        <dbReference type="ChEBI" id="CHEBI:141499"/>
        <dbReference type="EC" id="1.14.11.8"/>
    </reaction>
</comment>
<dbReference type="EMBL" id="KZ859200">
    <property type="protein sequence ID" value="RDW22585.1"/>
    <property type="molecule type" value="Genomic_DNA"/>
</dbReference>
<dbReference type="Gene3D" id="3.30.2020.30">
    <property type="match status" value="1"/>
</dbReference>
<gene>
    <name evidence="20" type="ORF">B0I71DRAFT_156030</name>
    <name evidence="19" type="ORF">YALI1_C14884g</name>
</gene>
<evidence type="ECO:0000313" key="22">
    <source>
        <dbReference type="Proteomes" id="UP000256601"/>
    </source>
</evidence>
<comment type="pathway">
    <text evidence="3">Amine and polyamine biosynthesis; carnitine biosynthesis.</text>
</comment>
<dbReference type="Gene3D" id="3.60.130.10">
    <property type="entry name" value="Clavaminate synthase-like"/>
    <property type="match status" value="1"/>
</dbReference>
<dbReference type="RefSeq" id="XP_501685.1">
    <property type="nucleotide sequence ID" value="XM_501685.1"/>
</dbReference>
<evidence type="ECO:0000256" key="9">
    <source>
        <dbReference type="ARBA" id="ARBA00023002"/>
    </source>
</evidence>
<dbReference type="AlphaFoldDB" id="A0A1H6PIZ8"/>
<sequence length="382" mass="43925">MSFNQDTTTFDSIGSFHNIWLRDNCRCQEHYHPLTKQRLQNTFAIPEDVQPSKVALNGDNWDVTWKHDGHVSSYPVDWLNRHNYSKPKTQTKTGPAQLDTQVRKKYWLAADIEADKPTVKFEDVMKTDKGLAEWSKKIYADGFCFVSGVPATPEDTEKLCERLAHIKHTHYGGFWDFTADLAMNDTAYTNFHLASHTDGTYWTDTPGLQLFHCLHHDGKGGENMLVDGFRAAQEFKKLNPEGYELLSRVRIPAHSAGEDSVCITPEVPQPVFTHDPITGELQQVRWNNDDRSVMDTWDSPEDVPKFYKAIRQWNGILTDPKFEYVCKLVAGECLIFDNWRVLHGRKGFVGNRRMCGAYHARDDFLSTFRLTNFGREKVLSDL</sequence>
<dbReference type="FunFam" id="3.30.2020.30:FF:000002">
    <property type="entry name" value="Putative gamma-butyrobetaine dioxygenase"/>
    <property type="match status" value="1"/>
</dbReference>
<dbReference type="KEGG" id="yli:2909477"/>
<dbReference type="InterPro" id="IPR003819">
    <property type="entry name" value="TauD/TfdA-like"/>
</dbReference>
<keyword evidence="6" id="KW-0479">Metal-binding</keyword>
<evidence type="ECO:0000256" key="2">
    <source>
        <dbReference type="ARBA" id="ARBA00001961"/>
    </source>
</evidence>
<dbReference type="GO" id="GO:0005739">
    <property type="term" value="C:mitochondrion"/>
    <property type="evidence" value="ECO:0007669"/>
    <property type="project" value="TreeGrafter"/>
</dbReference>
<evidence type="ECO:0000256" key="16">
    <source>
        <dbReference type="ARBA" id="ARBA00071191"/>
    </source>
</evidence>
<dbReference type="Proteomes" id="UP000182444">
    <property type="component" value="Chromosome 1C"/>
</dbReference>
<evidence type="ECO:0000256" key="3">
    <source>
        <dbReference type="ARBA" id="ARBA00005022"/>
    </source>
</evidence>
<dbReference type="VEuPathDB" id="FungiDB:YALI0_C10604g"/>
<evidence type="ECO:0000313" key="21">
    <source>
        <dbReference type="Proteomes" id="UP000182444"/>
    </source>
</evidence>
<dbReference type="FunFam" id="3.60.130.10:FF:000001">
    <property type="entry name" value="Trimethyllysine dioxygenase, mitochondrial"/>
    <property type="match status" value="1"/>
</dbReference>
<evidence type="ECO:0000256" key="4">
    <source>
        <dbReference type="ARBA" id="ARBA00008654"/>
    </source>
</evidence>
<evidence type="ECO:0000256" key="6">
    <source>
        <dbReference type="ARBA" id="ARBA00022723"/>
    </source>
</evidence>
<organism evidence="19 21">
    <name type="scientific">Yarrowia lipolytica</name>
    <name type="common">Candida lipolytica</name>
    <dbReference type="NCBI Taxonomy" id="4952"/>
    <lineage>
        <taxon>Eukaryota</taxon>
        <taxon>Fungi</taxon>
        <taxon>Dikarya</taxon>
        <taxon>Ascomycota</taxon>
        <taxon>Saccharomycotina</taxon>
        <taxon>Dipodascomycetes</taxon>
        <taxon>Dipodascales</taxon>
        <taxon>Dipodascales incertae sedis</taxon>
        <taxon>Yarrowia</taxon>
    </lineage>
</organism>
<reference evidence="19 21" key="1">
    <citation type="journal article" date="2016" name="PLoS ONE">
        <title>Sequence Assembly of Yarrowia lipolytica Strain W29/CLIB89 Shows Transposable Element Diversity.</title>
        <authorList>
            <person name="Magnan C."/>
            <person name="Yu J."/>
            <person name="Chang I."/>
            <person name="Jahn E."/>
            <person name="Kanomata Y."/>
            <person name="Wu J."/>
            <person name="Zeller M."/>
            <person name="Oakes M."/>
            <person name="Baldi P."/>
            <person name="Sandmeyer S."/>
        </authorList>
    </citation>
    <scope>NUCLEOTIDE SEQUENCE [LARGE SCALE GENOMIC DNA]</scope>
    <source>
        <strain evidence="19">CLIB89</strain>
        <strain evidence="21">CLIB89(W29)</strain>
    </source>
</reference>
<dbReference type="Pfam" id="PF06155">
    <property type="entry name" value="GBBH-like_N"/>
    <property type="match status" value="1"/>
</dbReference>
<dbReference type="InterPro" id="IPR010376">
    <property type="entry name" value="GBBH-like_N"/>
</dbReference>
<dbReference type="Pfam" id="PF02668">
    <property type="entry name" value="TauD"/>
    <property type="match status" value="1"/>
</dbReference>
<evidence type="ECO:0000256" key="12">
    <source>
        <dbReference type="ARBA" id="ARBA00031778"/>
    </source>
</evidence>
<protein>
    <recommendedName>
        <fullName evidence="16">Trimethyllysine dioxygenase</fullName>
        <ecNumber evidence="5">1.14.11.8</ecNumber>
    </recommendedName>
    <alternativeName>
        <fullName evidence="12">Epsilon-trimethyllysine 2-oxoglutarate dioxygenase</fullName>
    </alternativeName>
    <alternativeName>
        <fullName evidence="11">TML hydroxylase</fullName>
    </alternativeName>
    <alternativeName>
        <fullName evidence="13">TML-alpha-ketoglutarate dioxygenase</fullName>
    </alternativeName>
</protein>
<dbReference type="InterPro" id="IPR042098">
    <property type="entry name" value="TauD-like_sf"/>
</dbReference>
<evidence type="ECO:0000259" key="18">
    <source>
        <dbReference type="Pfam" id="PF06155"/>
    </source>
</evidence>
<evidence type="ECO:0000256" key="13">
    <source>
        <dbReference type="ARBA" id="ARBA00032283"/>
    </source>
</evidence>
<dbReference type="InterPro" id="IPR012776">
    <property type="entry name" value="Trimethyllysine_dOase"/>
</dbReference>
<dbReference type="OMA" id="EKVCIQP"/>
<name>A0A1H6PIZ8_YARLL</name>
<dbReference type="GO" id="GO:0005506">
    <property type="term" value="F:iron ion binding"/>
    <property type="evidence" value="ECO:0007669"/>
    <property type="project" value="InterPro"/>
</dbReference>
<evidence type="ECO:0000256" key="1">
    <source>
        <dbReference type="ARBA" id="ARBA00001954"/>
    </source>
</evidence>
<dbReference type="NCBIfam" id="TIGR02410">
    <property type="entry name" value="carnitine_TMLD"/>
    <property type="match status" value="1"/>
</dbReference>
<comment type="cofactor">
    <cofactor evidence="2">
        <name>L-ascorbate</name>
        <dbReference type="ChEBI" id="CHEBI:38290"/>
    </cofactor>
</comment>
<dbReference type="SUPFAM" id="SSF51197">
    <property type="entry name" value="Clavaminate synthase-like"/>
    <property type="match status" value="1"/>
</dbReference>
<evidence type="ECO:0000256" key="15">
    <source>
        <dbReference type="ARBA" id="ARBA00049334"/>
    </source>
</evidence>
<evidence type="ECO:0000259" key="17">
    <source>
        <dbReference type="Pfam" id="PF02668"/>
    </source>
</evidence>
<comment type="function">
    <text evidence="14">Converts trimethyllysine (TML) into hydroxytrimethyllysine (HTML).</text>
</comment>
<evidence type="ECO:0000256" key="8">
    <source>
        <dbReference type="ARBA" id="ARBA00022964"/>
    </source>
</evidence>
<keyword evidence="9" id="KW-0560">Oxidoreductase</keyword>
<comment type="cofactor">
    <cofactor evidence="1">
        <name>Fe(2+)</name>
        <dbReference type="ChEBI" id="CHEBI:29033"/>
    </cofactor>
</comment>
<evidence type="ECO:0000256" key="14">
    <source>
        <dbReference type="ARBA" id="ARBA00046008"/>
    </source>
</evidence>
<proteinExistence type="inferred from homology"/>
<accession>A0A1H6PIZ8</accession>